<dbReference type="EMBL" id="MU277194">
    <property type="protein sequence ID" value="KAI0065789.1"/>
    <property type="molecule type" value="Genomic_DNA"/>
</dbReference>
<gene>
    <name evidence="1" type="ORF">BV25DRAFT_1821473</name>
</gene>
<evidence type="ECO:0000313" key="1">
    <source>
        <dbReference type="EMBL" id="KAI0065789.1"/>
    </source>
</evidence>
<keyword evidence="2" id="KW-1185">Reference proteome</keyword>
<reference evidence="1" key="2">
    <citation type="journal article" date="2022" name="New Phytol.">
        <title>Evolutionary transition to the ectomycorrhizal habit in the genomes of a hyperdiverse lineage of mushroom-forming fungi.</title>
        <authorList>
            <person name="Looney B."/>
            <person name="Miyauchi S."/>
            <person name="Morin E."/>
            <person name="Drula E."/>
            <person name="Courty P.E."/>
            <person name="Kohler A."/>
            <person name="Kuo A."/>
            <person name="LaButti K."/>
            <person name="Pangilinan J."/>
            <person name="Lipzen A."/>
            <person name="Riley R."/>
            <person name="Andreopoulos W."/>
            <person name="He G."/>
            <person name="Johnson J."/>
            <person name="Nolan M."/>
            <person name="Tritt A."/>
            <person name="Barry K.W."/>
            <person name="Grigoriev I.V."/>
            <person name="Nagy L.G."/>
            <person name="Hibbett D."/>
            <person name="Henrissat B."/>
            <person name="Matheny P.B."/>
            <person name="Labbe J."/>
            <person name="Martin F.M."/>
        </authorList>
    </citation>
    <scope>NUCLEOTIDE SEQUENCE</scope>
    <source>
        <strain evidence="1">HHB10654</strain>
    </source>
</reference>
<reference evidence="1" key="1">
    <citation type="submission" date="2021-03" db="EMBL/GenBank/DDBJ databases">
        <authorList>
            <consortium name="DOE Joint Genome Institute"/>
            <person name="Ahrendt S."/>
            <person name="Looney B.P."/>
            <person name="Miyauchi S."/>
            <person name="Morin E."/>
            <person name="Drula E."/>
            <person name="Courty P.E."/>
            <person name="Chicoki N."/>
            <person name="Fauchery L."/>
            <person name="Kohler A."/>
            <person name="Kuo A."/>
            <person name="Labutti K."/>
            <person name="Pangilinan J."/>
            <person name="Lipzen A."/>
            <person name="Riley R."/>
            <person name="Andreopoulos W."/>
            <person name="He G."/>
            <person name="Johnson J."/>
            <person name="Barry K.W."/>
            <person name="Grigoriev I.V."/>
            <person name="Nagy L."/>
            <person name="Hibbett D."/>
            <person name="Henrissat B."/>
            <person name="Matheny P.B."/>
            <person name="Labbe J."/>
            <person name="Martin F."/>
        </authorList>
    </citation>
    <scope>NUCLEOTIDE SEQUENCE</scope>
    <source>
        <strain evidence="1">HHB10654</strain>
    </source>
</reference>
<accession>A0ACB8TBA2</accession>
<organism evidence="1 2">
    <name type="scientific">Artomyces pyxidatus</name>
    <dbReference type="NCBI Taxonomy" id="48021"/>
    <lineage>
        <taxon>Eukaryota</taxon>
        <taxon>Fungi</taxon>
        <taxon>Dikarya</taxon>
        <taxon>Basidiomycota</taxon>
        <taxon>Agaricomycotina</taxon>
        <taxon>Agaricomycetes</taxon>
        <taxon>Russulales</taxon>
        <taxon>Auriscalpiaceae</taxon>
        <taxon>Artomyces</taxon>
    </lineage>
</organism>
<proteinExistence type="predicted"/>
<evidence type="ECO:0000313" key="2">
    <source>
        <dbReference type="Proteomes" id="UP000814140"/>
    </source>
</evidence>
<name>A0ACB8TBA2_9AGAM</name>
<comment type="caution">
    <text evidence="1">The sequence shown here is derived from an EMBL/GenBank/DDBJ whole genome shotgun (WGS) entry which is preliminary data.</text>
</comment>
<sequence>MPSHFVPQHNILIHLPLWLSRWFGYRRTPPPKRPQYVVWFWSWVGAFCGLSVIMAVFGQAQYFINRHVPLLIASYGASAVLIYGAIEAPLAQPRPLVGGHFIGALIGVCCTKLFLHLPPARFEQLRWLDASISCATTVVLMQITGTTHPPAGATSVLPAVDAAFTQLGWYYLPVVLLSSSLALAVALVINNLQRRYPLFWIMPPKVVPAAPGPGMGVAEQGAEEVGQRSESVATTTVDEPPQVEVEKRNADPSQMV</sequence>
<dbReference type="Proteomes" id="UP000814140">
    <property type="component" value="Unassembled WGS sequence"/>
</dbReference>
<protein>
    <submittedName>
        <fullName evidence="1">Uncharacterized protein</fullName>
    </submittedName>
</protein>